<proteinExistence type="predicted"/>
<dbReference type="EMBL" id="BPLR01008304">
    <property type="protein sequence ID" value="GIY23730.1"/>
    <property type="molecule type" value="Genomic_DNA"/>
</dbReference>
<evidence type="ECO:0000313" key="1">
    <source>
        <dbReference type="EMBL" id="GIY23730.1"/>
    </source>
</evidence>
<accession>A0AAV4RPT5</accession>
<dbReference type="Proteomes" id="UP001054945">
    <property type="component" value="Unassembled WGS sequence"/>
</dbReference>
<reference evidence="1 2" key="1">
    <citation type="submission" date="2021-06" db="EMBL/GenBank/DDBJ databases">
        <title>Caerostris extrusa draft genome.</title>
        <authorList>
            <person name="Kono N."/>
            <person name="Arakawa K."/>
        </authorList>
    </citation>
    <scope>NUCLEOTIDE SEQUENCE [LARGE SCALE GENOMIC DNA]</scope>
</reference>
<comment type="caution">
    <text evidence="1">The sequence shown here is derived from an EMBL/GenBank/DDBJ whole genome shotgun (WGS) entry which is preliminary data.</text>
</comment>
<organism evidence="1 2">
    <name type="scientific">Caerostris extrusa</name>
    <name type="common">Bark spider</name>
    <name type="synonym">Caerostris bankana</name>
    <dbReference type="NCBI Taxonomy" id="172846"/>
    <lineage>
        <taxon>Eukaryota</taxon>
        <taxon>Metazoa</taxon>
        <taxon>Ecdysozoa</taxon>
        <taxon>Arthropoda</taxon>
        <taxon>Chelicerata</taxon>
        <taxon>Arachnida</taxon>
        <taxon>Araneae</taxon>
        <taxon>Araneomorphae</taxon>
        <taxon>Entelegynae</taxon>
        <taxon>Araneoidea</taxon>
        <taxon>Araneidae</taxon>
        <taxon>Caerostris</taxon>
    </lineage>
</organism>
<keyword evidence="2" id="KW-1185">Reference proteome</keyword>
<dbReference type="AlphaFoldDB" id="A0AAV4RPT5"/>
<sequence length="83" mass="9577">MELVLSRLAYQQGCEKSLSAILFLMVFSDKLERKRGFWDTRPSSSIGDGFGEHGPQTFNQEILDVPSLNVVWRRKIRSWNSSE</sequence>
<evidence type="ECO:0000313" key="2">
    <source>
        <dbReference type="Proteomes" id="UP001054945"/>
    </source>
</evidence>
<name>A0AAV4RPT5_CAEEX</name>
<protein>
    <submittedName>
        <fullName evidence="1">Uncharacterized protein</fullName>
    </submittedName>
</protein>
<gene>
    <name evidence="1" type="ORF">CEXT_409311</name>
</gene>